<proteinExistence type="predicted"/>
<dbReference type="AlphaFoldDB" id="A0A1F7RXC2"/>
<feature type="chain" id="PRO_5009532293" description="Ada DNA repair metal-binding domain-containing protein" evidence="2">
    <location>
        <begin position="25"/>
        <end position="80"/>
    </location>
</feature>
<evidence type="ECO:0000313" key="4">
    <source>
        <dbReference type="EMBL" id="OGL46183.1"/>
    </source>
</evidence>
<dbReference type="GO" id="GO:0003677">
    <property type="term" value="F:DNA binding"/>
    <property type="evidence" value="ECO:0007669"/>
    <property type="project" value="InterPro"/>
</dbReference>
<dbReference type="SUPFAM" id="SSF57884">
    <property type="entry name" value="Ada DNA repair protein, N-terminal domain (N-Ada 10)"/>
    <property type="match status" value="1"/>
</dbReference>
<dbReference type="Gene3D" id="3.40.10.10">
    <property type="entry name" value="DNA Methylphosphotriester Repair Domain"/>
    <property type="match status" value="1"/>
</dbReference>
<organism evidence="4 5">
    <name type="scientific">Candidatus Schekmanbacteria bacterium RBG_16_38_10</name>
    <dbReference type="NCBI Taxonomy" id="1817879"/>
    <lineage>
        <taxon>Bacteria</taxon>
        <taxon>Candidatus Schekmaniibacteriota</taxon>
    </lineage>
</organism>
<evidence type="ECO:0000313" key="5">
    <source>
        <dbReference type="Proteomes" id="UP000178797"/>
    </source>
</evidence>
<feature type="domain" description="Ada DNA repair metal-binding" evidence="3">
    <location>
        <begin position="30"/>
        <end position="77"/>
    </location>
</feature>
<accession>A0A1F7RXC2</accession>
<feature type="signal peptide" evidence="2">
    <location>
        <begin position="1"/>
        <end position="24"/>
    </location>
</feature>
<reference evidence="4 5" key="1">
    <citation type="journal article" date="2016" name="Nat. Commun.">
        <title>Thousands of microbial genomes shed light on interconnected biogeochemical processes in an aquifer system.</title>
        <authorList>
            <person name="Anantharaman K."/>
            <person name="Brown C.T."/>
            <person name="Hug L.A."/>
            <person name="Sharon I."/>
            <person name="Castelle C.J."/>
            <person name="Probst A.J."/>
            <person name="Thomas B.C."/>
            <person name="Singh A."/>
            <person name="Wilkins M.J."/>
            <person name="Karaoz U."/>
            <person name="Brodie E.L."/>
            <person name="Williams K.H."/>
            <person name="Hubbard S.S."/>
            <person name="Banfield J.F."/>
        </authorList>
    </citation>
    <scope>NUCLEOTIDE SEQUENCE [LARGE SCALE GENOMIC DNA]</scope>
</reference>
<sequence>MKKLVFLSLIFFFTISLLVTVSLADEQTKCVGSKNSNKYHYSNCKWAQKINPKNLVTFTSVEEAKKAGYIPCKVCKPPEK</sequence>
<gene>
    <name evidence="4" type="ORF">A2W05_11015</name>
</gene>
<dbReference type="InterPro" id="IPR035451">
    <property type="entry name" value="Ada-like_dom_sf"/>
</dbReference>
<keyword evidence="2" id="KW-0732">Signal</keyword>
<dbReference type="GO" id="GO:0008270">
    <property type="term" value="F:zinc ion binding"/>
    <property type="evidence" value="ECO:0007669"/>
    <property type="project" value="InterPro"/>
</dbReference>
<dbReference type="Pfam" id="PF02805">
    <property type="entry name" value="Ada_Zn_binding"/>
    <property type="match status" value="1"/>
</dbReference>
<evidence type="ECO:0000256" key="2">
    <source>
        <dbReference type="SAM" id="SignalP"/>
    </source>
</evidence>
<evidence type="ECO:0000259" key="3">
    <source>
        <dbReference type="Pfam" id="PF02805"/>
    </source>
</evidence>
<dbReference type="GO" id="GO:0008168">
    <property type="term" value="F:methyltransferase activity"/>
    <property type="evidence" value="ECO:0007669"/>
    <property type="project" value="InterPro"/>
</dbReference>
<evidence type="ECO:0000256" key="1">
    <source>
        <dbReference type="ARBA" id="ARBA00023159"/>
    </source>
</evidence>
<protein>
    <recommendedName>
        <fullName evidence="3">Ada DNA repair metal-binding domain-containing protein</fullName>
    </recommendedName>
</protein>
<dbReference type="Proteomes" id="UP000178797">
    <property type="component" value="Unassembled WGS sequence"/>
</dbReference>
<dbReference type="GO" id="GO:0006355">
    <property type="term" value="P:regulation of DNA-templated transcription"/>
    <property type="evidence" value="ECO:0007669"/>
    <property type="project" value="InterPro"/>
</dbReference>
<name>A0A1F7RXC2_9BACT</name>
<dbReference type="EMBL" id="MGDE01000100">
    <property type="protein sequence ID" value="OGL46183.1"/>
    <property type="molecule type" value="Genomic_DNA"/>
</dbReference>
<dbReference type="GO" id="GO:0006281">
    <property type="term" value="P:DNA repair"/>
    <property type="evidence" value="ECO:0007669"/>
    <property type="project" value="InterPro"/>
</dbReference>
<keyword evidence="1" id="KW-0010">Activator</keyword>
<comment type="caution">
    <text evidence="4">The sequence shown here is derived from an EMBL/GenBank/DDBJ whole genome shotgun (WGS) entry which is preliminary data.</text>
</comment>
<dbReference type="InterPro" id="IPR004026">
    <property type="entry name" value="Ada_DNA_repair_Zn-bd"/>
</dbReference>